<dbReference type="SUPFAM" id="SSF46785">
    <property type="entry name" value="Winged helix' DNA-binding domain"/>
    <property type="match status" value="1"/>
</dbReference>
<keyword evidence="3" id="KW-0804">Transcription</keyword>
<comment type="caution">
    <text evidence="5">The sequence shown here is derived from an EMBL/GenBank/DDBJ whole genome shotgun (WGS) entry which is preliminary data.</text>
</comment>
<organism evidence="5 6">
    <name type="scientific">Spirilliplanes yamanashiensis</name>
    <dbReference type="NCBI Taxonomy" id="42233"/>
    <lineage>
        <taxon>Bacteria</taxon>
        <taxon>Bacillati</taxon>
        <taxon>Actinomycetota</taxon>
        <taxon>Actinomycetes</taxon>
        <taxon>Micromonosporales</taxon>
        <taxon>Micromonosporaceae</taxon>
        <taxon>Spirilliplanes</taxon>
    </lineage>
</organism>
<sequence>MPEPQEAIDRIMAAQLRMQVLFAHDRSNPLLRSHLTMQQLRILILLELHAGGTGRELAERTGVGLATMTGMIDRLAAQGLVARHEDLHDRRVRRIALTPEGHRTVADIMTAGADRQRTVLSRLSASELAVVAEACEIMLREAEREASGEV</sequence>
<dbReference type="GO" id="GO:0003700">
    <property type="term" value="F:DNA-binding transcription factor activity"/>
    <property type="evidence" value="ECO:0007669"/>
    <property type="project" value="InterPro"/>
</dbReference>
<dbReference type="Pfam" id="PF01047">
    <property type="entry name" value="MarR"/>
    <property type="match status" value="1"/>
</dbReference>
<dbReference type="EMBL" id="BOOY01000003">
    <property type="protein sequence ID" value="GIJ01235.1"/>
    <property type="molecule type" value="Genomic_DNA"/>
</dbReference>
<dbReference type="InterPro" id="IPR023187">
    <property type="entry name" value="Tscrpt_reg_MarR-type_CS"/>
</dbReference>
<dbReference type="SMART" id="SM00347">
    <property type="entry name" value="HTH_MARR"/>
    <property type="match status" value="1"/>
</dbReference>
<dbReference type="AlphaFoldDB" id="A0A8J3Y460"/>
<evidence type="ECO:0000256" key="1">
    <source>
        <dbReference type="ARBA" id="ARBA00023015"/>
    </source>
</evidence>
<dbReference type="RefSeq" id="WP_239107075.1">
    <property type="nucleotide sequence ID" value="NZ_BAAAGJ010000005.1"/>
</dbReference>
<dbReference type="Proteomes" id="UP000652013">
    <property type="component" value="Unassembled WGS sequence"/>
</dbReference>
<evidence type="ECO:0000259" key="4">
    <source>
        <dbReference type="PROSITE" id="PS50995"/>
    </source>
</evidence>
<keyword evidence="2" id="KW-0238">DNA-binding</keyword>
<dbReference type="PANTHER" id="PTHR42756">
    <property type="entry name" value="TRANSCRIPTIONAL REGULATOR, MARR"/>
    <property type="match status" value="1"/>
</dbReference>
<dbReference type="PROSITE" id="PS01117">
    <property type="entry name" value="HTH_MARR_1"/>
    <property type="match status" value="1"/>
</dbReference>
<keyword evidence="6" id="KW-1185">Reference proteome</keyword>
<proteinExistence type="predicted"/>
<evidence type="ECO:0000256" key="3">
    <source>
        <dbReference type="ARBA" id="ARBA00023163"/>
    </source>
</evidence>
<evidence type="ECO:0000313" key="5">
    <source>
        <dbReference type="EMBL" id="GIJ01235.1"/>
    </source>
</evidence>
<reference evidence="5" key="1">
    <citation type="submission" date="2021-01" db="EMBL/GenBank/DDBJ databases">
        <title>Whole genome shotgun sequence of Spirilliplanes yamanashiensis NBRC 15828.</title>
        <authorList>
            <person name="Komaki H."/>
            <person name="Tamura T."/>
        </authorList>
    </citation>
    <scope>NUCLEOTIDE SEQUENCE</scope>
    <source>
        <strain evidence="5">NBRC 15828</strain>
    </source>
</reference>
<gene>
    <name evidence="5" type="ORF">Sya03_05870</name>
</gene>
<accession>A0A8J3Y460</accession>
<protein>
    <recommendedName>
        <fullName evidence="4">HTH marR-type domain-containing protein</fullName>
    </recommendedName>
</protein>
<name>A0A8J3Y460_9ACTN</name>
<dbReference type="PANTHER" id="PTHR42756:SF1">
    <property type="entry name" value="TRANSCRIPTIONAL REPRESSOR OF EMRAB OPERON"/>
    <property type="match status" value="1"/>
</dbReference>
<dbReference type="GO" id="GO:0003677">
    <property type="term" value="F:DNA binding"/>
    <property type="evidence" value="ECO:0007669"/>
    <property type="project" value="UniProtKB-KW"/>
</dbReference>
<evidence type="ECO:0000256" key="2">
    <source>
        <dbReference type="ARBA" id="ARBA00023125"/>
    </source>
</evidence>
<dbReference type="PROSITE" id="PS50995">
    <property type="entry name" value="HTH_MARR_2"/>
    <property type="match status" value="1"/>
</dbReference>
<dbReference type="InterPro" id="IPR036388">
    <property type="entry name" value="WH-like_DNA-bd_sf"/>
</dbReference>
<dbReference type="Gene3D" id="1.10.10.10">
    <property type="entry name" value="Winged helix-like DNA-binding domain superfamily/Winged helix DNA-binding domain"/>
    <property type="match status" value="1"/>
</dbReference>
<dbReference type="InterPro" id="IPR000835">
    <property type="entry name" value="HTH_MarR-typ"/>
</dbReference>
<feature type="domain" description="HTH marR-type" evidence="4">
    <location>
        <begin position="1"/>
        <end position="140"/>
    </location>
</feature>
<dbReference type="InterPro" id="IPR036390">
    <property type="entry name" value="WH_DNA-bd_sf"/>
</dbReference>
<keyword evidence="1" id="KW-0805">Transcription regulation</keyword>
<evidence type="ECO:0000313" key="6">
    <source>
        <dbReference type="Proteomes" id="UP000652013"/>
    </source>
</evidence>